<dbReference type="EMBL" id="FUEG01000001">
    <property type="protein sequence ID" value="SJK99116.1"/>
    <property type="molecule type" value="Genomic_DNA"/>
</dbReference>
<evidence type="ECO:0000313" key="2">
    <source>
        <dbReference type="Proteomes" id="UP000219338"/>
    </source>
</evidence>
<sequence length="89" mass="10158">MVLLIVDEYHDIRRGSNRYDKQQNVYSRPSATERLASHQVVSGYKGKKPGRFPNTFLKTAPYSQLFGRKDVNVLSQLPKVCTIPHQQGP</sequence>
<reference evidence="2" key="1">
    <citation type="journal article" date="2017" name="Nat. Ecol. Evol.">
        <title>Genome expansion and lineage-specific genetic innovations in the forest pathogenic fungi Armillaria.</title>
        <authorList>
            <person name="Sipos G."/>
            <person name="Prasanna A.N."/>
            <person name="Walter M.C."/>
            <person name="O'Connor E."/>
            <person name="Balint B."/>
            <person name="Krizsan K."/>
            <person name="Kiss B."/>
            <person name="Hess J."/>
            <person name="Varga T."/>
            <person name="Slot J."/>
            <person name="Riley R."/>
            <person name="Boka B."/>
            <person name="Rigling D."/>
            <person name="Barry K."/>
            <person name="Lee J."/>
            <person name="Mihaltcheva S."/>
            <person name="LaButti K."/>
            <person name="Lipzen A."/>
            <person name="Waldron R."/>
            <person name="Moloney N.M."/>
            <person name="Sperisen C."/>
            <person name="Kredics L."/>
            <person name="Vagvoelgyi C."/>
            <person name="Patrignani A."/>
            <person name="Fitzpatrick D."/>
            <person name="Nagy I."/>
            <person name="Doyle S."/>
            <person name="Anderson J.B."/>
            <person name="Grigoriev I.V."/>
            <person name="Gueldener U."/>
            <person name="Muensterkoetter M."/>
            <person name="Nagy L.G."/>
        </authorList>
    </citation>
    <scope>NUCLEOTIDE SEQUENCE [LARGE SCALE GENOMIC DNA]</scope>
    <source>
        <strain evidence="2">C18/9</strain>
    </source>
</reference>
<accession>A0A284QRM4</accession>
<proteinExistence type="predicted"/>
<organism evidence="1 2">
    <name type="scientific">Armillaria ostoyae</name>
    <name type="common">Armillaria root rot fungus</name>
    <dbReference type="NCBI Taxonomy" id="47428"/>
    <lineage>
        <taxon>Eukaryota</taxon>
        <taxon>Fungi</taxon>
        <taxon>Dikarya</taxon>
        <taxon>Basidiomycota</taxon>
        <taxon>Agaricomycotina</taxon>
        <taxon>Agaricomycetes</taxon>
        <taxon>Agaricomycetidae</taxon>
        <taxon>Agaricales</taxon>
        <taxon>Marasmiineae</taxon>
        <taxon>Physalacriaceae</taxon>
        <taxon>Armillaria</taxon>
    </lineage>
</organism>
<keyword evidence="2" id="KW-1185">Reference proteome</keyword>
<name>A0A284QRM4_ARMOS</name>
<evidence type="ECO:0000313" key="1">
    <source>
        <dbReference type="EMBL" id="SJK99116.1"/>
    </source>
</evidence>
<gene>
    <name evidence="1" type="ORF">ARMOST_02402</name>
</gene>
<dbReference type="Proteomes" id="UP000219338">
    <property type="component" value="Unassembled WGS sequence"/>
</dbReference>
<protein>
    <submittedName>
        <fullName evidence="1">Uncharacterized protein</fullName>
    </submittedName>
</protein>
<dbReference type="AlphaFoldDB" id="A0A284QRM4"/>